<name>A0AA40KS50_9HYME</name>
<proteinExistence type="predicted"/>
<comment type="caution">
    <text evidence="1">The sequence shown here is derived from an EMBL/GenBank/DDBJ whole genome shotgun (WGS) entry which is preliminary data.</text>
</comment>
<reference evidence="1" key="1">
    <citation type="submission" date="2021-10" db="EMBL/GenBank/DDBJ databases">
        <title>Melipona bicolor Genome sequencing and assembly.</title>
        <authorList>
            <person name="Araujo N.S."/>
            <person name="Arias M.C."/>
        </authorList>
    </citation>
    <scope>NUCLEOTIDE SEQUENCE</scope>
    <source>
        <strain evidence="1">USP_2M_L1-L4_2017</strain>
        <tissue evidence="1">Whole body</tissue>
    </source>
</reference>
<dbReference type="AlphaFoldDB" id="A0AA40KS50"/>
<gene>
    <name evidence="1" type="ORF">K0M31_018902</name>
</gene>
<dbReference type="Proteomes" id="UP001177670">
    <property type="component" value="Unassembled WGS sequence"/>
</dbReference>
<dbReference type="EMBL" id="JAHYIQ010000007">
    <property type="protein sequence ID" value="KAK1130793.1"/>
    <property type="molecule type" value="Genomic_DNA"/>
</dbReference>
<sequence>KRKDLEFWRLRRTFDTNDTLSTERRECFGFSTFSKSVTMYAVSANINCFRGVGFATQFNREIKLSVL</sequence>
<organism evidence="1 2">
    <name type="scientific">Melipona bicolor</name>
    <dbReference type="NCBI Taxonomy" id="60889"/>
    <lineage>
        <taxon>Eukaryota</taxon>
        <taxon>Metazoa</taxon>
        <taxon>Ecdysozoa</taxon>
        <taxon>Arthropoda</taxon>
        <taxon>Hexapoda</taxon>
        <taxon>Insecta</taxon>
        <taxon>Pterygota</taxon>
        <taxon>Neoptera</taxon>
        <taxon>Endopterygota</taxon>
        <taxon>Hymenoptera</taxon>
        <taxon>Apocrita</taxon>
        <taxon>Aculeata</taxon>
        <taxon>Apoidea</taxon>
        <taxon>Anthophila</taxon>
        <taxon>Apidae</taxon>
        <taxon>Melipona</taxon>
    </lineage>
</organism>
<feature type="non-terminal residue" evidence="1">
    <location>
        <position position="1"/>
    </location>
</feature>
<accession>A0AA40KS50</accession>
<keyword evidence="2" id="KW-1185">Reference proteome</keyword>
<evidence type="ECO:0000313" key="1">
    <source>
        <dbReference type="EMBL" id="KAK1130793.1"/>
    </source>
</evidence>
<evidence type="ECO:0000313" key="2">
    <source>
        <dbReference type="Proteomes" id="UP001177670"/>
    </source>
</evidence>
<protein>
    <submittedName>
        <fullName evidence="1">Uncharacterized protein</fullName>
    </submittedName>
</protein>